<accession>A0ABU9E2F6</accession>
<dbReference type="Pfam" id="PF03724">
    <property type="entry name" value="META"/>
    <property type="match status" value="1"/>
</dbReference>
<dbReference type="InterPro" id="IPR053147">
    <property type="entry name" value="Hsp_HslJ-like"/>
</dbReference>
<dbReference type="Proteomes" id="UP001491349">
    <property type="component" value="Unassembled WGS sequence"/>
</dbReference>
<dbReference type="PANTHER" id="PTHR35535:SF1">
    <property type="entry name" value="HEAT SHOCK PROTEIN HSLJ"/>
    <property type="match status" value="1"/>
</dbReference>
<proteinExistence type="predicted"/>
<dbReference type="InterPro" id="IPR005184">
    <property type="entry name" value="DUF306_Meta_HslJ"/>
</dbReference>
<protein>
    <submittedName>
        <fullName evidence="2">META domain-containing protein</fullName>
    </submittedName>
</protein>
<organism evidence="2 3">
    <name type="scientific">Flavobacterium buctense</name>
    <dbReference type="NCBI Taxonomy" id="1648146"/>
    <lineage>
        <taxon>Bacteria</taxon>
        <taxon>Pseudomonadati</taxon>
        <taxon>Bacteroidota</taxon>
        <taxon>Flavobacteriia</taxon>
        <taxon>Flavobacteriales</taxon>
        <taxon>Flavobacteriaceae</taxon>
        <taxon>Flavobacterium</taxon>
    </lineage>
</organism>
<dbReference type="InterPro" id="IPR038670">
    <property type="entry name" value="HslJ-like_sf"/>
</dbReference>
<evidence type="ECO:0000313" key="3">
    <source>
        <dbReference type="Proteomes" id="UP001491349"/>
    </source>
</evidence>
<dbReference type="Gene3D" id="2.40.128.270">
    <property type="match status" value="1"/>
</dbReference>
<gene>
    <name evidence="2" type="ORF">WMW71_10715</name>
</gene>
<comment type="caution">
    <text evidence="2">The sequence shown here is derived from an EMBL/GenBank/DDBJ whole genome shotgun (WGS) entry which is preliminary data.</text>
</comment>
<dbReference type="PANTHER" id="PTHR35535">
    <property type="entry name" value="HEAT SHOCK PROTEIN HSLJ"/>
    <property type="match status" value="1"/>
</dbReference>
<dbReference type="EMBL" id="JBBPCB010000006">
    <property type="protein sequence ID" value="MEK8180810.1"/>
    <property type="molecule type" value="Genomic_DNA"/>
</dbReference>
<sequence>MNTLKKISLIIITLIMSMGCSTPKNIPANNESEVNYPLTETYWKLIELNGQPVTAVENRREAFLILKKDNNRVNGNSGCNNLNGYYQLTGQTELTFSKMATTMMACKDMTIEKAFLETLQRVDNYAIKGKVLSLSKAKMAPMAKFEVVFMK</sequence>
<evidence type="ECO:0000313" key="2">
    <source>
        <dbReference type="EMBL" id="MEK8180810.1"/>
    </source>
</evidence>
<feature type="domain" description="DUF306" evidence="1">
    <location>
        <begin position="36"/>
        <end position="146"/>
    </location>
</feature>
<reference evidence="2 3" key="1">
    <citation type="submission" date="2024-04" db="EMBL/GenBank/DDBJ databases">
        <title>draft genome sequnece of Flavobacterium buctense JCM 30750.</title>
        <authorList>
            <person name="Kim D.-U."/>
        </authorList>
    </citation>
    <scope>NUCLEOTIDE SEQUENCE [LARGE SCALE GENOMIC DNA]</scope>
    <source>
        <strain evidence="2 3">JCM 30750</strain>
    </source>
</reference>
<evidence type="ECO:0000259" key="1">
    <source>
        <dbReference type="Pfam" id="PF03724"/>
    </source>
</evidence>
<dbReference type="RefSeq" id="WP_187661198.1">
    <property type="nucleotide sequence ID" value="NZ_JACTAB010000010.1"/>
</dbReference>
<keyword evidence="3" id="KW-1185">Reference proteome</keyword>
<name>A0ABU9E2F6_9FLAO</name>
<dbReference type="PROSITE" id="PS51257">
    <property type="entry name" value="PROKAR_LIPOPROTEIN"/>
    <property type="match status" value="1"/>
</dbReference>